<dbReference type="OrthoDB" id="1577640at2759"/>
<gene>
    <name evidence="1" type="ORF">ASPVEDRAFT_392968</name>
</gene>
<organism evidence="1 2">
    <name type="scientific">Aspergillus versicolor CBS 583.65</name>
    <dbReference type="NCBI Taxonomy" id="1036611"/>
    <lineage>
        <taxon>Eukaryota</taxon>
        <taxon>Fungi</taxon>
        <taxon>Dikarya</taxon>
        <taxon>Ascomycota</taxon>
        <taxon>Pezizomycotina</taxon>
        <taxon>Eurotiomycetes</taxon>
        <taxon>Eurotiomycetidae</taxon>
        <taxon>Eurotiales</taxon>
        <taxon>Aspergillaceae</taxon>
        <taxon>Aspergillus</taxon>
        <taxon>Aspergillus subgen. Nidulantes</taxon>
    </lineage>
</organism>
<reference evidence="2" key="1">
    <citation type="journal article" date="2017" name="Genome Biol.">
        <title>Comparative genomics reveals high biological diversity and specific adaptations in the industrially and medically important fungal genus Aspergillus.</title>
        <authorList>
            <person name="de Vries R.P."/>
            <person name="Riley R."/>
            <person name="Wiebenga A."/>
            <person name="Aguilar-Osorio G."/>
            <person name="Amillis S."/>
            <person name="Uchima C.A."/>
            <person name="Anderluh G."/>
            <person name="Asadollahi M."/>
            <person name="Askin M."/>
            <person name="Barry K."/>
            <person name="Battaglia E."/>
            <person name="Bayram O."/>
            <person name="Benocci T."/>
            <person name="Braus-Stromeyer S.A."/>
            <person name="Caldana C."/>
            <person name="Canovas D."/>
            <person name="Cerqueira G.C."/>
            <person name="Chen F."/>
            <person name="Chen W."/>
            <person name="Choi C."/>
            <person name="Clum A."/>
            <person name="Dos Santos R.A."/>
            <person name="Damasio A.R."/>
            <person name="Diallinas G."/>
            <person name="Emri T."/>
            <person name="Fekete E."/>
            <person name="Flipphi M."/>
            <person name="Freyberg S."/>
            <person name="Gallo A."/>
            <person name="Gournas C."/>
            <person name="Habgood R."/>
            <person name="Hainaut M."/>
            <person name="Harispe M.L."/>
            <person name="Henrissat B."/>
            <person name="Hilden K.S."/>
            <person name="Hope R."/>
            <person name="Hossain A."/>
            <person name="Karabika E."/>
            <person name="Karaffa L."/>
            <person name="Karanyi Z."/>
            <person name="Krasevec N."/>
            <person name="Kuo A."/>
            <person name="Kusch H."/>
            <person name="LaButti K."/>
            <person name="Lagendijk E.L."/>
            <person name="Lapidus A."/>
            <person name="Levasseur A."/>
            <person name="Lindquist E."/>
            <person name="Lipzen A."/>
            <person name="Logrieco A.F."/>
            <person name="MacCabe A."/>
            <person name="Maekelae M.R."/>
            <person name="Malavazi I."/>
            <person name="Melin P."/>
            <person name="Meyer V."/>
            <person name="Mielnichuk N."/>
            <person name="Miskei M."/>
            <person name="Molnar A.P."/>
            <person name="Mule G."/>
            <person name="Ngan C.Y."/>
            <person name="Orejas M."/>
            <person name="Orosz E."/>
            <person name="Ouedraogo J.P."/>
            <person name="Overkamp K.M."/>
            <person name="Park H.-S."/>
            <person name="Perrone G."/>
            <person name="Piumi F."/>
            <person name="Punt P.J."/>
            <person name="Ram A.F."/>
            <person name="Ramon A."/>
            <person name="Rauscher S."/>
            <person name="Record E."/>
            <person name="Riano-Pachon D.M."/>
            <person name="Robert V."/>
            <person name="Roehrig J."/>
            <person name="Ruller R."/>
            <person name="Salamov A."/>
            <person name="Salih N.S."/>
            <person name="Samson R.A."/>
            <person name="Sandor E."/>
            <person name="Sanguinetti M."/>
            <person name="Schuetze T."/>
            <person name="Sepcic K."/>
            <person name="Shelest E."/>
            <person name="Sherlock G."/>
            <person name="Sophianopoulou V."/>
            <person name="Squina F.M."/>
            <person name="Sun H."/>
            <person name="Susca A."/>
            <person name="Todd R.B."/>
            <person name="Tsang A."/>
            <person name="Unkles S.E."/>
            <person name="van de Wiele N."/>
            <person name="van Rossen-Uffink D."/>
            <person name="Oliveira J.V."/>
            <person name="Vesth T.C."/>
            <person name="Visser J."/>
            <person name="Yu J.-H."/>
            <person name="Zhou M."/>
            <person name="Andersen M.R."/>
            <person name="Archer D.B."/>
            <person name="Baker S.E."/>
            <person name="Benoit I."/>
            <person name="Brakhage A.A."/>
            <person name="Braus G.H."/>
            <person name="Fischer R."/>
            <person name="Frisvad J.C."/>
            <person name="Goldman G.H."/>
            <person name="Houbraken J."/>
            <person name="Oakley B."/>
            <person name="Pocsi I."/>
            <person name="Scazzocchio C."/>
            <person name="Seiboth B."/>
            <person name="vanKuyk P.A."/>
            <person name="Wortman J."/>
            <person name="Dyer P.S."/>
            <person name="Grigoriev I.V."/>
        </authorList>
    </citation>
    <scope>NUCLEOTIDE SEQUENCE [LARGE SCALE GENOMIC DNA]</scope>
    <source>
        <strain evidence="2">CBS 583.65</strain>
    </source>
</reference>
<dbReference type="RefSeq" id="XP_040674037.1">
    <property type="nucleotide sequence ID" value="XM_040811893.1"/>
</dbReference>
<evidence type="ECO:0000313" key="1">
    <source>
        <dbReference type="EMBL" id="OJJ08275.1"/>
    </source>
</evidence>
<protein>
    <submittedName>
        <fullName evidence="1">Uncharacterized protein</fullName>
    </submittedName>
</protein>
<name>A0A1L9Q3D1_ASPVE</name>
<keyword evidence="2" id="KW-1185">Reference proteome</keyword>
<dbReference type="VEuPathDB" id="FungiDB:ASPVEDRAFT_392968"/>
<dbReference type="AlphaFoldDB" id="A0A1L9Q3D1"/>
<sequence>MANTLCLSTCKVSGSCSTLRKLSQVALDSTKCWFDLFEGGLIAVQPDTVLSGRESMFLQADFHLMLQIAAVEYPVLVDEGLVLVGYSTALIPVKLIDDKTILWHLEVAKQESQIKIEELSAIKGSWLKFKTLDALKSKRALVGWCGEAITLLGTGQLQTVQWSNAKIQQTTWSLSGANLQFVATSTAPMQLGG</sequence>
<dbReference type="EMBL" id="KV878139">
    <property type="protein sequence ID" value="OJJ08275.1"/>
    <property type="molecule type" value="Genomic_DNA"/>
</dbReference>
<dbReference type="GeneID" id="63727404"/>
<proteinExistence type="predicted"/>
<dbReference type="Proteomes" id="UP000184073">
    <property type="component" value="Unassembled WGS sequence"/>
</dbReference>
<dbReference type="STRING" id="1036611.A0A1L9Q3D1"/>
<evidence type="ECO:0000313" key="2">
    <source>
        <dbReference type="Proteomes" id="UP000184073"/>
    </source>
</evidence>
<accession>A0A1L9Q3D1</accession>